<dbReference type="Proteomes" id="UP001183629">
    <property type="component" value="Unassembled WGS sequence"/>
</dbReference>
<feature type="region of interest" description="Disordered" evidence="2">
    <location>
        <begin position="25"/>
        <end position="44"/>
    </location>
</feature>
<evidence type="ECO:0000256" key="1">
    <source>
        <dbReference type="ARBA" id="ARBA00022448"/>
    </source>
</evidence>
<dbReference type="GO" id="GO:0060003">
    <property type="term" value="P:copper ion export"/>
    <property type="evidence" value="ECO:0007669"/>
    <property type="project" value="TreeGrafter"/>
</dbReference>
<proteinExistence type="predicted"/>
<accession>A0AAE3ZUF1</accession>
<comment type="caution">
    <text evidence="4">The sequence shown here is derived from an EMBL/GenBank/DDBJ whole genome shotgun (WGS) entry which is preliminary data.</text>
</comment>
<feature type="domain" description="Peptidoglycan binding-like" evidence="3">
    <location>
        <begin position="122"/>
        <end position="168"/>
    </location>
</feature>
<dbReference type="PANTHER" id="PTHR30097:SF4">
    <property type="entry name" value="SLR6042 PROTEIN"/>
    <property type="match status" value="1"/>
</dbReference>
<evidence type="ECO:0000259" key="3">
    <source>
        <dbReference type="Pfam" id="PF01471"/>
    </source>
</evidence>
<reference evidence="4 5" key="1">
    <citation type="submission" date="2023-07" db="EMBL/GenBank/DDBJ databases">
        <title>Sequencing the genomes of 1000 actinobacteria strains.</title>
        <authorList>
            <person name="Klenk H.-P."/>
        </authorList>
    </citation>
    <scope>NUCLEOTIDE SEQUENCE [LARGE SCALE GENOMIC DNA]</scope>
    <source>
        <strain evidence="4 5">DSM 44711</strain>
    </source>
</reference>
<dbReference type="AlphaFoldDB" id="A0AAE3ZUF1"/>
<dbReference type="Gene3D" id="2.40.420.20">
    <property type="match status" value="1"/>
</dbReference>
<protein>
    <recommendedName>
        <fullName evidence="3">Peptidoglycan binding-like domain-containing protein</fullName>
    </recommendedName>
</protein>
<evidence type="ECO:0000313" key="5">
    <source>
        <dbReference type="Proteomes" id="UP001183629"/>
    </source>
</evidence>
<dbReference type="RefSeq" id="WP_310421710.1">
    <property type="nucleotide sequence ID" value="NZ_JAVDYC010000001.1"/>
</dbReference>
<sequence>MRRRTLVRIVAGGVAATAAGAGVRAARASGREPDDTAPGFRGDTDTIVRGDLAGSTAATGTLRFAGERTVQAARAGTLTGLPAPGTVIRLGGRLYAVDNVPVPLLHGALPAWRDFVIGMADGPDVTQLERGLHRLGHLRRPPGPAFTWATADAIDRWQKSAGLDRTGTLPLGSVLFADGDLRAGAATARIGDLVGPGTGLYTATGTTQIVEMNLKLADQRLAVVGTPVGLQLPGGTGTTGKISSVGTPVESGEPKQTVVPVVVALDDPAAAGPLQAASVTVSVPSERRTDVLSVPVGALLAIDAQRFGVEIVADDGTTRRVPVTTGLFAAGRVEISGEGVSAGQRVVVPRR</sequence>
<name>A0AAE3ZUF1_9ACTN</name>
<organism evidence="4 5">
    <name type="scientific">Catenuloplanes niger</name>
    <dbReference type="NCBI Taxonomy" id="587534"/>
    <lineage>
        <taxon>Bacteria</taxon>
        <taxon>Bacillati</taxon>
        <taxon>Actinomycetota</taxon>
        <taxon>Actinomycetes</taxon>
        <taxon>Micromonosporales</taxon>
        <taxon>Micromonosporaceae</taxon>
        <taxon>Catenuloplanes</taxon>
    </lineage>
</organism>
<dbReference type="Gene3D" id="1.10.101.10">
    <property type="entry name" value="PGBD-like superfamily/PGBD"/>
    <property type="match status" value="1"/>
</dbReference>
<dbReference type="EMBL" id="JAVDYC010000001">
    <property type="protein sequence ID" value="MDR7326284.1"/>
    <property type="molecule type" value="Genomic_DNA"/>
</dbReference>
<dbReference type="PANTHER" id="PTHR30097">
    <property type="entry name" value="CATION EFFLUX SYSTEM PROTEIN CUSB"/>
    <property type="match status" value="1"/>
</dbReference>
<evidence type="ECO:0000256" key="2">
    <source>
        <dbReference type="SAM" id="MobiDB-lite"/>
    </source>
</evidence>
<dbReference type="InterPro" id="IPR002477">
    <property type="entry name" value="Peptidoglycan-bd-like"/>
</dbReference>
<gene>
    <name evidence="4" type="ORF">J2S44_006534</name>
</gene>
<dbReference type="GO" id="GO:0030313">
    <property type="term" value="C:cell envelope"/>
    <property type="evidence" value="ECO:0007669"/>
    <property type="project" value="TreeGrafter"/>
</dbReference>
<dbReference type="InterPro" id="IPR036366">
    <property type="entry name" value="PGBDSf"/>
</dbReference>
<keyword evidence="5" id="KW-1185">Reference proteome</keyword>
<evidence type="ECO:0000313" key="4">
    <source>
        <dbReference type="EMBL" id="MDR7326284.1"/>
    </source>
</evidence>
<dbReference type="GO" id="GO:0015679">
    <property type="term" value="P:plasma membrane copper ion transport"/>
    <property type="evidence" value="ECO:0007669"/>
    <property type="project" value="TreeGrafter"/>
</dbReference>
<dbReference type="InterPro" id="IPR036365">
    <property type="entry name" value="PGBD-like_sf"/>
</dbReference>
<dbReference type="InterPro" id="IPR051909">
    <property type="entry name" value="MFP_Cation_Efflux"/>
</dbReference>
<dbReference type="SUPFAM" id="SSF47090">
    <property type="entry name" value="PGBD-like"/>
    <property type="match status" value="1"/>
</dbReference>
<keyword evidence="1" id="KW-0813">Transport</keyword>
<dbReference type="Pfam" id="PF01471">
    <property type="entry name" value="PG_binding_1"/>
    <property type="match status" value="1"/>
</dbReference>